<feature type="region of interest" description="Disordered" evidence="14">
    <location>
        <begin position="151"/>
        <end position="193"/>
    </location>
</feature>
<evidence type="ECO:0000256" key="10">
    <source>
        <dbReference type="ARBA" id="ARBA00023015"/>
    </source>
</evidence>
<feature type="compositionally biased region" description="Basic residues" evidence="14">
    <location>
        <begin position="153"/>
        <end position="171"/>
    </location>
</feature>
<evidence type="ECO:0000256" key="13">
    <source>
        <dbReference type="PROSITE-ProRule" id="PRU00175"/>
    </source>
</evidence>
<dbReference type="GO" id="GO:0016567">
    <property type="term" value="P:protein ubiquitination"/>
    <property type="evidence" value="ECO:0007669"/>
    <property type="project" value="UniProtKB-UniPathway"/>
</dbReference>
<dbReference type="GO" id="GO:0003682">
    <property type="term" value="F:chromatin binding"/>
    <property type="evidence" value="ECO:0007669"/>
    <property type="project" value="TreeGrafter"/>
</dbReference>
<proteinExistence type="predicted"/>
<dbReference type="CDD" id="cd16531">
    <property type="entry name" value="RING-HC_RING1-like"/>
    <property type="match status" value="1"/>
</dbReference>
<evidence type="ECO:0000256" key="5">
    <source>
        <dbReference type="ARBA" id="ARBA00022679"/>
    </source>
</evidence>
<dbReference type="PROSITE" id="PS50089">
    <property type="entry name" value="ZF_RING_2"/>
    <property type="match status" value="1"/>
</dbReference>
<dbReference type="InterPro" id="IPR017907">
    <property type="entry name" value="Znf_RING_CS"/>
</dbReference>
<evidence type="ECO:0000256" key="8">
    <source>
        <dbReference type="ARBA" id="ARBA00022786"/>
    </source>
</evidence>
<dbReference type="GO" id="GO:0000151">
    <property type="term" value="C:ubiquitin ligase complex"/>
    <property type="evidence" value="ECO:0007669"/>
    <property type="project" value="InterPro"/>
</dbReference>
<dbReference type="PROSITE" id="PS00518">
    <property type="entry name" value="ZF_RING_1"/>
    <property type="match status" value="1"/>
</dbReference>
<accession>A0A7S2H2F0</accession>
<dbReference type="SMART" id="SM00184">
    <property type="entry name" value="RING"/>
    <property type="match status" value="1"/>
</dbReference>
<keyword evidence="6" id="KW-0479">Metal-binding</keyword>
<dbReference type="PANTHER" id="PTHR46076:SF3">
    <property type="entry name" value="E3 UBIQUITIN-PROTEIN LIGASE RING1"/>
    <property type="match status" value="1"/>
</dbReference>
<dbReference type="EC" id="2.3.2.27" evidence="4"/>
<keyword evidence="12" id="KW-0539">Nucleus</keyword>
<dbReference type="Pfam" id="PF00097">
    <property type="entry name" value="zf-C3HC4"/>
    <property type="match status" value="1"/>
</dbReference>
<organism evidence="16">
    <name type="scientific">Octactis speculum</name>
    <dbReference type="NCBI Taxonomy" id="3111310"/>
    <lineage>
        <taxon>Eukaryota</taxon>
        <taxon>Sar</taxon>
        <taxon>Stramenopiles</taxon>
        <taxon>Ochrophyta</taxon>
        <taxon>Dictyochophyceae</taxon>
        <taxon>Dictyochales</taxon>
        <taxon>Dictyochaceae</taxon>
        <taxon>Octactis</taxon>
    </lineage>
</organism>
<evidence type="ECO:0000256" key="2">
    <source>
        <dbReference type="ARBA" id="ARBA00004123"/>
    </source>
</evidence>
<dbReference type="SUPFAM" id="SSF57850">
    <property type="entry name" value="RING/U-box"/>
    <property type="match status" value="1"/>
</dbReference>
<reference evidence="16" key="1">
    <citation type="submission" date="2021-01" db="EMBL/GenBank/DDBJ databases">
        <authorList>
            <person name="Corre E."/>
            <person name="Pelletier E."/>
            <person name="Niang G."/>
            <person name="Scheremetjew M."/>
            <person name="Finn R."/>
            <person name="Kale V."/>
            <person name="Holt S."/>
            <person name="Cochrane G."/>
            <person name="Meng A."/>
            <person name="Brown T."/>
            <person name="Cohen L."/>
        </authorList>
    </citation>
    <scope>NUCLEOTIDE SEQUENCE</scope>
    <source>
        <strain evidence="16">CCMP1381</strain>
    </source>
</reference>
<keyword evidence="9" id="KW-0862">Zinc</keyword>
<dbReference type="EMBL" id="HBGS01056286">
    <property type="protein sequence ID" value="CAD9478551.1"/>
    <property type="molecule type" value="Transcribed_RNA"/>
</dbReference>
<dbReference type="PANTHER" id="PTHR46076">
    <property type="entry name" value="E3 UBIQUITIN-PROTEIN LIGASE RING1 / RING 2 FAMILY MEMBER"/>
    <property type="match status" value="1"/>
</dbReference>
<evidence type="ECO:0000259" key="15">
    <source>
        <dbReference type="PROSITE" id="PS50089"/>
    </source>
</evidence>
<dbReference type="InterPro" id="IPR032443">
    <property type="entry name" value="RAWUL"/>
</dbReference>
<keyword evidence="11" id="KW-0804">Transcription</keyword>
<comment type="catalytic activity">
    <reaction evidence="1">
        <text>S-ubiquitinyl-[E2 ubiquitin-conjugating enzyme]-L-cysteine + [acceptor protein]-L-lysine = [E2 ubiquitin-conjugating enzyme]-L-cysteine + N(6)-ubiquitinyl-[acceptor protein]-L-lysine.</text>
        <dbReference type="EC" id="2.3.2.27"/>
    </reaction>
</comment>
<sequence length="291" mass="34192">MIMNEESTWLEPVEVDGLTLYDINREPRRQLYAKDAVVTRHARSINMELTCPICLGILHSTMIVMECLHRFCSECIQKCLRVGRKECPSCRIHVPSRRSLRYDANFDSLIARIYPNLEEYEEHEEKMISDLNKNRNLNNAFTQSCRQGLRNQLQHRRKKSKPSQSKQRRKGDRLQEDADHSGPNKRARNSEDIESDVKSLVNFVLRRHPQEIFVGDLDREYLRTTSDLKVMHMKKFLAQKLNQGTQSNFDIIVVSSEKAVIMDEQLTLKDVCQHFWDGRSDLILHYRFNQG</sequence>
<dbReference type="AlphaFoldDB" id="A0A7S2H2F0"/>
<dbReference type="Pfam" id="PF16207">
    <property type="entry name" value="RAWUL"/>
    <property type="match status" value="1"/>
</dbReference>
<comment type="pathway">
    <text evidence="3">Protein modification; protein ubiquitination.</text>
</comment>
<keyword evidence="10" id="KW-0805">Transcription regulation</keyword>
<evidence type="ECO:0000256" key="12">
    <source>
        <dbReference type="ARBA" id="ARBA00023242"/>
    </source>
</evidence>
<gene>
    <name evidence="16" type="ORF">DSPE1174_LOCUS29302</name>
</gene>
<dbReference type="InterPro" id="IPR018957">
    <property type="entry name" value="Znf_C3HC4_RING-type"/>
</dbReference>
<evidence type="ECO:0000256" key="4">
    <source>
        <dbReference type="ARBA" id="ARBA00012483"/>
    </source>
</evidence>
<dbReference type="GO" id="GO:0008270">
    <property type="term" value="F:zinc ion binding"/>
    <property type="evidence" value="ECO:0007669"/>
    <property type="project" value="UniProtKB-KW"/>
</dbReference>
<name>A0A7S2H2F0_9STRA</name>
<protein>
    <recommendedName>
        <fullName evidence="4">RING-type E3 ubiquitin transferase</fullName>
        <ecNumber evidence="4">2.3.2.27</ecNumber>
    </recommendedName>
</protein>
<evidence type="ECO:0000256" key="11">
    <source>
        <dbReference type="ARBA" id="ARBA00023163"/>
    </source>
</evidence>
<evidence type="ECO:0000256" key="1">
    <source>
        <dbReference type="ARBA" id="ARBA00000900"/>
    </source>
</evidence>
<keyword evidence="8" id="KW-0833">Ubl conjugation pathway</keyword>
<dbReference type="GO" id="GO:0031519">
    <property type="term" value="C:PcG protein complex"/>
    <property type="evidence" value="ECO:0007669"/>
    <property type="project" value="TreeGrafter"/>
</dbReference>
<keyword evidence="7 13" id="KW-0863">Zinc-finger</keyword>
<evidence type="ECO:0000256" key="3">
    <source>
        <dbReference type="ARBA" id="ARBA00004906"/>
    </source>
</evidence>
<evidence type="ECO:0000313" key="16">
    <source>
        <dbReference type="EMBL" id="CAD9478551.1"/>
    </source>
</evidence>
<dbReference type="InterPro" id="IPR001841">
    <property type="entry name" value="Znf_RING"/>
</dbReference>
<keyword evidence="5" id="KW-0808">Transferase</keyword>
<dbReference type="InterPro" id="IPR043540">
    <property type="entry name" value="RING1/RING2"/>
</dbReference>
<evidence type="ECO:0000256" key="7">
    <source>
        <dbReference type="ARBA" id="ARBA00022771"/>
    </source>
</evidence>
<dbReference type="UniPathway" id="UPA00143"/>
<comment type="subcellular location">
    <subcellularLocation>
        <location evidence="2">Nucleus</location>
    </subcellularLocation>
</comment>
<evidence type="ECO:0000256" key="14">
    <source>
        <dbReference type="SAM" id="MobiDB-lite"/>
    </source>
</evidence>
<feature type="domain" description="RING-type" evidence="15">
    <location>
        <begin position="51"/>
        <end position="91"/>
    </location>
</feature>
<evidence type="ECO:0000256" key="9">
    <source>
        <dbReference type="ARBA" id="ARBA00022833"/>
    </source>
</evidence>
<feature type="compositionally biased region" description="Basic and acidic residues" evidence="14">
    <location>
        <begin position="172"/>
        <end position="193"/>
    </location>
</feature>
<dbReference type="Gene3D" id="3.30.40.10">
    <property type="entry name" value="Zinc/RING finger domain, C3HC4 (zinc finger)"/>
    <property type="match status" value="1"/>
</dbReference>
<dbReference type="GO" id="GO:0061630">
    <property type="term" value="F:ubiquitin protein ligase activity"/>
    <property type="evidence" value="ECO:0007669"/>
    <property type="project" value="UniProtKB-EC"/>
</dbReference>
<dbReference type="Gene3D" id="3.10.20.90">
    <property type="entry name" value="Phosphatidylinositol 3-kinase Catalytic Subunit, Chain A, domain 1"/>
    <property type="match status" value="1"/>
</dbReference>
<dbReference type="InterPro" id="IPR013083">
    <property type="entry name" value="Znf_RING/FYVE/PHD"/>
</dbReference>
<evidence type="ECO:0000256" key="6">
    <source>
        <dbReference type="ARBA" id="ARBA00022723"/>
    </source>
</evidence>